<dbReference type="PANTHER" id="PTHR24216">
    <property type="entry name" value="PAXILLIN-RELATED"/>
    <property type="match status" value="1"/>
</dbReference>
<keyword evidence="4" id="KW-1185">Reference proteome</keyword>
<feature type="compositionally biased region" description="Low complexity" evidence="1">
    <location>
        <begin position="1"/>
        <end position="20"/>
    </location>
</feature>
<dbReference type="AlphaFoldDB" id="A0A1A6AHW8"/>
<feature type="compositionally biased region" description="Low complexity" evidence="1">
    <location>
        <begin position="704"/>
        <end position="729"/>
    </location>
</feature>
<evidence type="ECO:0000313" key="3">
    <source>
        <dbReference type="EMBL" id="WWC58888.1"/>
    </source>
</evidence>
<feature type="region of interest" description="Disordered" evidence="1">
    <location>
        <begin position="301"/>
        <end position="346"/>
    </location>
</feature>
<evidence type="ECO:0000313" key="2">
    <source>
        <dbReference type="EMBL" id="OBR89613.1"/>
    </source>
</evidence>
<dbReference type="EMBL" id="CP144530">
    <property type="protein sequence ID" value="WWC58888.1"/>
    <property type="molecule type" value="Genomic_DNA"/>
</dbReference>
<dbReference type="KEGG" id="kdj:28965141"/>
<protein>
    <submittedName>
        <fullName evidence="2">Uncharacterized protein</fullName>
    </submittedName>
</protein>
<reference evidence="3" key="2">
    <citation type="submission" date="2013-07" db="EMBL/GenBank/DDBJ databases">
        <authorList>
            <consortium name="The Broad Institute Genome Sequencing Platform"/>
            <person name="Cuomo C."/>
            <person name="Litvintseva A."/>
            <person name="Chen Y."/>
            <person name="Heitman J."/>
            <person name="Sun S."/>
            <person name="Springer D."/>
            <person name="Dromer F."/>
            <person name="Young S.K."/>
            <person name="Zeng Q."/>
            <person name="Gargeya S."/>
            <person name="Fitzgerald M."/>
            <person name="Abouelleil A."/>
            <person name="Alvarado L."/>
            <person name="Berlin A.M."/>
            <person name="Chapman S.B."/>
            <person name="Dewar J."/>
            <person name="Goldberg J."/>
            <person name="Griggs A."/>
            <person name="Gujja S."/>
            <person name="Hansen M."/>
            <person name="Howarth C."/>
            <person name="Imamovic A."/>
            <person name="Larimer J."/>
            <person name="McCowan C."/>
            <person name="Murphy C."/>
            <person name="Pearson M."/>
            <person name="Priest M."/>
            <person name="Roberts A."/>
            <person name="Saif S."/>
            <person name="Shea T."/>
            <person name="Sykes S."/>
            <person name="Wortman J."/>
            <person name="Nusbaum C."/>
            <person name="Birren B."/>
        </authorList>
    </citation>
    <scope>NUCLEOTIDE SEQUENCE</scope>
    <source>
        <strain evidence="3">CBS 10117</strain>
    </source>
</reference>
<feature type="region of interest" description="Disordered" evidence="1">
    <location>
        <begin position="582"/>
        <end position="747"/>
    </location>
</feature>
<evidence type="ECO:0000256" key="1">
    <source>
        <dbReference type="SAM" id="MobiDB-lite"/>
    </source>
</evidence>
<dbReference type="Proteomes" id="UP000078595">
    <property type="component" value="Chromosome 1"/>
</dbReference>
<feature type="compositionally biased region" description="Low complexity" evidence="1">
    <location>
        <begin position="326"/>
        <end position="343"/>
    </location>
</feature>
<feature type="compositionally biased region" description="Low complexity" evidence="1">
    <location>
        <begin position="787"/>
        <end position="800"/>
    </location>
</feature>
<reference evidence="2" key="1">
    <citation type="submission" date="2013-07" db="EMBL/GenBank/DDBJ databases">
        <title>The Genome Sequence of Cryptococcus dejecticola CBS10117.</title>
        <authorList>
            <consortium name="The Broad Institute Genome Sequencing Platform"/>
            <person name="Cuomo C."/>
            <person name="Litvintseva A."/>
            <person name="Chen Y."/>
            <person name="Heitman J."/>
            <person name="Sun S."/>
            <person name="Springer D."/>
            <person name="Dromer F."/>
            <person name="Young S.K."/>
            <person name="Zeng Q."/>
            <person name="Gargeya S."/>
            <person name="Fitzgerald M."/>
            <person name="Abouelleil A."/>
            <person name="Alvarado L."/>
            <person name="Berlin A.M."/>
            <person name="Chapman S.B."/>
            <person name="Dewar J."/>
            <person name="Goldberg J."/>
            <person name="Griggs A."/>
            <person name="Gujja S."/>
            <person name="Hansen M."/>
            <person name="Howarth C."/>
            <person name="Imamovic A."/>
            <person name="Larimer J."/>
            <person name="McCowan C."/>
            <person name="Murphy C."/>
            <person name="Pearson M."/>
            <person name="Priest M."/>
            <person name="Roberts A."/>
            <person name="Saif S."/>
            <person name="Shea T."/>
            <person name="Sykes S."/>
            <person name="Wortman J."/>
            <person name="Nusbaum C."/>
            <person name="Birren B."/>
        </authorList>
    </citation>
    <scope>NUCLEOTIDE SEQUENCE [LARGE SCALE GENOMIC DNA]</scope>
    <source>
        <strain evidence="2">CBS 10117</strain>
    </source>
</reference>
<feature type="compositionally biased region" description="Basic and acidic residues" evidence="1">
    <location>
        <begin position="603"/>
        <end position="615"/>
    </location>
</feature>
<evidence type="ECO:0000313" key="4">
    <source>
        <dbReference type="Proteomes" id="UP000078595"/>
    </source>
</evidence>
<name>A0A1A6AHW8_9TREE</name>
<feature type="compositionally biased region" description="Low complexity" evidence="1">
    <location>
        <begin position="500"/>
        <end position="538"/>
    </location>
</feature>
<reference evidence="3" key="3">
    <citation type="submission" date="2024-02" db="EMBL/GenBank/DDBJ databases">
        <title>Comparative genomics of Cryptococcus and Kwoniella reveals pathogenesis evolution and contrasting modes of karyotype evolution via chromosome fusion or intercentromeric recombination.</title>
        <authorList>
            <person name="Coelho M.A."/>
            <person name="David-Palma M."/>
            <person name="Shea T."/>
            <person name="Bowers K."/>
            <person name="McGinley-Smith S."/>
            <person name="Mohammad A.W."/>
            <person name="Gnirke A."/>
            <person name="Yurkov A.M."/>
            <person name="Nowrousian M."/>
            <person name="Sun S."/>
            <person name="Cuomo C.A."/>
            <person name="Heitman J."/>
        </authorList>
    </citation>
    <scope>NUCLEOTIDE SEQUENCE</scope>
    <source>
        <strain evidence="3">CBS 10117</strain>
    </source>
</reference>
<feature type="compositionally biased region" description="Basic and acidic residues" evidence="1">
    <location>
        <begin position="102"/>
        <end position="116"/>
    </location>
</feature>
<feature type="compositionally biased region" description="Basic and acidic residues" evidence="1">
    <location>
        <begin position="40"/>
        <end position="53"/>
    </location>
</feature>
<feature type="compositionally biased region" description="Low complexity" evidence="1">
    <location>
        <begin position="82"/>
        <end position="92"/>
    </location>
</feature>
<dbReference type="PANTHER" id="PTHR24216:SF65">
    <property type="entry name" value="PAXILLIN-LIKE PROTEIN 1"/>
    <property type="match status" value="1"/>
</dbReference>
<organism evidence="2">
    <name type="scientific">Kwoniella dejecticola CBS 10117</name>
    <dbReference type="NCBI Taxonomy" id="1296121"/>
    <lineage>
        <taxon>Eukaryota</taxon>
        <taxon>Fungi</taxon>
        <taxon>Dikarya</taxon>
        <taxon>Basidiomycota</taxon>
        <taxon>Agaricomycotina</taxon>
        <taxon>Tremellomycetes</taxon>
        <taxon>Tremellales</taxon>
        <taxon>Cryptococcaceae</taxon>
        <taxon>Kwoniella</taxon>
    </lineage>
</organism>
<proteinExistence type="predicted"/>
<feature type="region of interest" description="Disordered" evidence="1">
    <location>
        <begin position="1"/>
        <end position="147"/>
    </location>
</feature>
<gene>
    <name evidence="2" type="ORF">I303_01442</name>
    <name evidence="3" type="ORF">I303_101433</name>
</gene>
<feature type="compositionally biased region" description="Basic residues" evidence="1">
    <location>
        <begin position="54"/>
        <end position="65"/>
    </location>
</feature>
<feature type="compositionally biased region" description="Polar residues" evidence="1">
    <location>
        <begin position="302"/>
        <end position="314"/>
    </location>
</feature>
<sequence>MRFFPSSHSSDRSSASPSSPLNEHEDPEANDPGQGQGKWTEYEKEWMDPEGKLRGRGKIWVKKWSRLSQGWDGEGYNRDSEQTAGQDQVQGQGQSGNGEGDVDGHGHGHGHGDRSDGPFTFIPLSGRRGRSNLITDTDNNTDTDHAEPIMDKQRGDVEVRGSRLTGGATDGLQSRNLVILDTILRSSYRAGYNDALKIKPFLPYSTSASSVTSQESSAQPENAVLATANDNNYILLLGLGGIVLASTGLLAYGASNRLKNVERGLQETLALVQLREKNELASVGRLSKEILGIRKLMEDTHSNSIGKRSPTSPQGDLPSAGGNPDPVTTTALVSPSSSLPAPLKSRADSDIGEAWGMKRILEELDLNLKKEFRMIAKDLNGNQVDLQRIKQSVDDILKASSILIGSAGGVPSKASGNNANGTPIPSKVGDEIQKIASETYHLRENLNGLIKIGRELQGEVSLNNQLVKNNLTKSEDIKRVLEALKGQSALKNQHSSEQGLSPSSLSPSSPTSSSPSSPTASTPTPPSTTSTSAPALTSAYGDRLSKSLKPRQDEQEIMPFSDIRKAIEGVKKSYLNDQTEMTKHKQNSAATQILTPTMADPDTPSKEEGTQDLGKRYGPVEGVQFATPLEKVKNPYKASERPPPGPDVVRKEVEAAPLTSNPRAAPMTAGSQTRPEKNDSDDDGGHDDNGPPPPPSSGIRSREPSPYSVKSPESSASPSKPSNSSAVANQDGRSSSRRSSASSSANVNTHGHWWTVHSVGTPQIGLGLNDAWRIKGFGWYHPSDTVGGQRESGQQQGQGQNRLKMKKEAHEEEHDRDRSLGAWAFSRVKSRFDHWPFH</sequence>
<feature type="compositionally biased region" description="Basic and acidic residues" evidence="1">
    <location>
        <begin position="806"/>
        <end position="819"/>
    </location>
</feature>
<dbReference type="VEuPathDB" id="FungiDB:I303_01442"/>
<dbReference type="GeneID" id="28965141"/>
<dbReference type="OrthoDB" id="2565053at2759"/>
<feature type="compositionally biased region" description="Polar residues" evidence="1">
    <location>
        <begin position="489"/>
        <end position="499"/>
    </location>
</feature>
<dbReference type="RefSeq" id="XP_018267455.1">
    <property type="nucleotide sequence ID" value="XM_018404801.1"/>
</dbReference>
<dbReference type="EMBL" id="KI894027">
    <property type="protein sequence ID" value="OBR89613.1"/>
    <property type="molecule type" value="Genomic_DNA"/>
</dbReference>
<feature type="region of interest" description="Disordered" evidence="1">
    <location>
        <begin position="488"/>
        <end position="538"/>
    </location>
</feature>
<accession>A0A1A6AHW8</accession>
<feature type="region of interest" description="Disordered" evidence="1">
    <location>
        <begin position="784"/>
        <end position="820"/>
    </location>
</feature>